<gene>
    <name evidence="3" type="ORF">C1I92_04425</name>
</gene>
<sequence>MKNRSRIGRRRFLAGASVATAGVLAAEAASAAPAAAPGPSSGGSGYEKNYDPTYGVYRGVDPRIYSDWGTERDDKVLVYSRTAGPRHAHLGRRIDPDHPSNASLGLDRAYVITHDHNDPAVWPLPLDSSNRSQNGLIRMLAAEGIEVHVTEDVQAIAGLSSSYKAVIFNSTTRDTLWNHAAGAAGGTRLDGAREALRKYIQGGGGFVGIHNAFGTEYGWPWYEGLLGHANYYSHGANQDGDVVVVNDRDVSTKGLPRRWGFRDEWYNLIPFPTNVNFLAIVDERTLPEGPGRAGDHPGHGDFHPVSWCQYYDGGRSWVTTLGHGAEAYEENTAFPGAAEFQEHLVHGIKSAMGLEPFCTPAKRR</sequence>
<name>A0A2W2C0J0_9ACTN</name>
<evidence type="ECO:0000313" key="3">
    <source>
        <dbReference type="EMBL" id="PZF85618.1"/>
    </source>
</evidence>
<reference evidence="3 4" key="1">
    <citation type="submission" date="2018-01" db="EMBL/GenBank/DDBJ databases">
        <title>Draft genome sequence of Jiangella sp. GTF31.</title>
        <authorList>
            <person name="Sahin N."/>
            <person name="Ay H."/>
            <person name="Saygin H."/>
        </authorList>
    </citation>
    <scope>NUCLEOTIDE SEQUENCE [LARGE SCALE GENOMIC DNA]</scope>
    <source>
        <strain evidence="3 4">GTF31</strain>
    </source>
</reference>
<dbReference type="SUPFAM" id="SSF52317">
    <property type="entry name" value="Class I glutamine amidotransferase-like"/>
    <property type="match status" value="1"/>
</dbReference>
<keyword evidence="1" id="KW-0732">Signal</keyword>
<dbReference type="AlphaFoldDB" id="A0A2W2C0J0"/>
<keyword evidence="4" id="KW-1185">Reference proteome</keyword>
<organism evidence="3 4">
    <name type="scientific">Jiangella anatolica</name>
    <dbReference type="NCBI Taxonomy" id="2670374"/>
    <lineage>
        <taxon>Bacteria</taxon>
        <taxon>Bacillati</taxon>
        <taxon>Actinomycetota</taxon>
        <taxon>Actinomycetes</taxon>
        <taxon>Jiangellales</taxon>
        <taxon>Jiangellaceae</taxon>
        <taxon>Jiangella</taxon>
    </lineage>
</organism>
<protein>
    <submittedName>
        <fullName evidence="3">ThuA domain-containing protein</fullName>
    </submittedName>
</protein>
<dbReference type="InterPro" id="IPR006311">
    <property type="entry name" value="TAT_signal"/>
</dbReference>
<feature type="chain" id="PRO_5016135442" evidence="1">
    <location>
        <begin position="32"/>
        <end position="364"/>
    </location>
</feature>
<dbReference type="RefSeq" id="WP_111253458.1">
    <property type="nucleotide sequence ID" value="NZ_POTW01000007.1"/>
</dbReference>
<evidence type="ECO:0000259" key="2">
    <source>
        <dbReference type="Pfam" id="PF06283"/>
    </source>
</evidence>
<comment type="caution">
    <text evidence="3">The sequence shown here is derived from an EMBL/GenBank/DDBJ whole genome shotgun (WGS) entry which is preliminary data.</text>
</comment>
<evidence type="ECO:0000256" key="1">
    <source>
        <dbReference type="SAM" id="SignalP"/>
    </source>
</evidence>
<dbReference type="PANTHER" id="PTHR40469:SF2">
    <property type="entry name" value="GALACTOSE-BINDING DOMAIN-LIKE SUPERFAMILY PROTEIN"/>
    <property type="match status" value="1"/>
</dbReference>
<dbReference type="PANTHER" id="PTHR40469">
    <property type="entry name" value="SECRETED GLYCOSYL HYDROLASE"/>
    <property type="match status" value="1"/>
</dbReference>
<dbReference type="PROSITE" id="PS51318">
    <property type="entry name" value="TAT"/>
    <property type="match status" value="1"/>
</dbReference>
<proteinExistence type="predicted"/>
<evidence type="ECO:0000313" key="4">
    <source>
        <dbReference type="Proteomes" id="UP000248764"/>
    </source>
</evidence>
<feature type="domain" description="ThuA-like" evidence="2">
    <location>
        <begin position="133"/>
        <end position="348"/>
    </location>
</feature>
<dbReference type="Pfam" id="PF06283">
    <property type="entry name" value="ThuA"/>
    <property type="match status" value="1"/>
</dbReference>
<dbReference type="Gene3D" id="3.40.50.880">
    <property type="match status" value="1"/>
</dbReference>
<dbReference type="Proteomes" id="UP000248764">
    <property type="component" value="Unassembled WGS sequence"/>
</dbReference>
<dbReference type="InterPro" id="IPR029010">
    <property type="entry name" value="ThuA-like"/>
</dbReference>
<feature type="signal peptide" evidence="1">
    <location>
        <begin position="1"/>
        <end position="31"/>
    </location>
</feature>
<accession>A0A2W2C0J0</accession>
<dbReference type="InterPro" id="IPR029062">
    <property type="entry name" value="Class_I_gatase-like"/>
</dbReference>
<dbReference type="EMBL" id="POTW01000007">
    <property type="protein sequence ID" value="PZF85618.1"/>
    <property type="molecule type" value="Genomic_DNA"/>
</dbReference>